<organism evidence="1">
    <name type="scientific">marine sediment metagenome</name>
    <dbReference type="NCBI Taxonomy" id="412755"/>
    <lineage>
        <taxon>unclassified sequences</taxon>
        <taxon>metagenomes</taxon>
        <taxon>ecological metagenomes</taxon>
    </lineage>
</organism>
<gene>
    <name evidence="1" type="ORF">LCGC14_2046190</name>
</gene>
<comment type="caution">
    <text evidence="1">The sequence shown here is derived from an EMBL/GenBank/DDBJ whole genome shotgun (WGS) entry which is preliminary data.</text>
</comment>
<name>A0A0F9HME0_9ZZZZ</name>
<evidence type="ECO:0000313" key="1">
    <source>
        <dbReference type="EMBL" id="KKL76307.1"/>
    </source>
</evidence>
<dbReference type="AlphaFoldDB" id="A0A0F9HME0"/>
<accession>A0A0F9HME0</accession>
<reference evidence="1" key="1">
    <citation type="journal article" date="2015" name="Nature">
        <title>Complex archaea that bridge the gap between prokaryotes and eukaryotes.</title>
        <authorList>
            <person name="Spang A."/>
            <person name="Saw J.H."/>
            <person name="Jorgensen S.L."/>
            <person name="Zaremba-Niedzwiedzka K."/>
            <person name="Martijn J."/>
            <person name="Lind A.E."/>
            <person name="van Eijk R."/>
            <person name="Schleper C."/>
            <person name="Guy L."/>
            <person name="Ettema T.J."/>
        </authorList>
    </citation>
    <scope>NUCLEOTIDE SEQUENCE</scope>
</reference>
<protein>
    <submittedName>
        <fullName evidence="1">Uncharacterized protein</fullName>
    </submittedName>
</protein>
<proteinExistence type="predicted"/>
<sequence length="58" mass="6520">MEDSQFIILSKSGKLDIKMVVTVRSTEACLPGAITKAKNKVFDMLREQGFDVDKIEFP</sequence>
<dbReference type="EMBL" id="LAZR01024087">
    <property type="protein sequence ID" value="KKL76307.1"/>
    <property type="molecule type" value="Genomic_DNA"/>
</dbReference>